<dbReference type="Proteomes" id="UP001221506">
    <property type="component" value="Chromosome"/>
</dbReference>
<organism evidence="1 2">
    <name type="scientific">Bifidobacterium longum subsp. longum</name>
    <dbReference type="NCBI Taxonomy" id="1679"/>
    <lineage>
        <taxon>Bacteria</taxon>
        <taxon>Bacillati</taxon>
        <taxon>Actinomycetota</taxon>
        <taxon>Actinomycetes</taxon>
        <taxon>Bifidobacteriales</taxon>
        <taxon>Bifidobacteriaceae</taxon>
        <taxon>Bifidobacterium</taxon>
    </lineage>
</organism>
<gene>
    <name evidence="1" type="ORF">PWA56_05310</name>
</gene>
<accession>A0ABD7WPT4</accession>
<protein>
    <submittedName>
        <fullName evidence="1">Uncharacterized protein</fullName>
    </submittedName>
</protein>
<evidence type="ECO:0000313" key="1">
    <source>
        <dbReference type="EMBL" id="WDY41235.1"/>
    </source>
</evidence>
<dbReference type="EMBL" id="CP118598">
    <property type="protein sequence ID" value="WDY41235.1"/>
    <property type="molecule type" value="Genomic_DNA"/>
</dbReference>
<dbReference type="RefSeq" id="WP_116464299.1">
    <property type="nucleotide sequence ID" value="NZ_CP118598.1"/>
</dbReference>
<dbReference type="AlphaFoldDB" id="A0ABD7WPT4"/>
<reference evidence="1 2" key="1">
    <citation type="submission" date="2023-02" db="EMBL/GenBank/DDBJ databases">
        <authorList>
            <person name="Pan L."/>
        </authorList>
    </citation>
    <scope>NUCLEOTIDE SEQUENCE [LARGE SCALE GENOMIC DNA]</scope>
    <source>
        <strain evidence="1 2">F2</strain>
    </source>
</reference>
<proteinExistence type="predicted"/>
<sequence length="117" mass="13173">MRSTVIVTPGRTRAISRLDPLIDVVCEHAGWNPGLLDDPNGVRRIQELTDDPAWCADSFNAGDWLREYLDRTDRETVTLDVDRILETPVIGRYACQSHYHGPEYVAAHQRSGGKGRL</sequence>
<name>A0ABD7WPT4_BIFLL</name>
<evidence type="ECO:0000313" key="2">
    <source>
        <dbReference type="Proteomes" id="UP001221506"/>
    </source>
</evidence>